<evidence type="ECO:0000256" key="1">
    <source>
        <dbReference type="SAM" id="MobiDB-lite"/>
    </source>
</evidence>
<evidence type="ECO:0000313" key="3">
    <source>
        <dbReference type="Proteomes" id="UP001447188"/>
    </source>
</evidence>
<reference evidence="2 3" key="1">
    <citation type="submission" date="2024-02" db="EMBL/GenBank/DDBJ databases">
        <title>Discinaceae phylogenomics.</title>
        <authorList>
            <person name="Dirks A.C."/>
            <person name="James T.Y."/>
        </authorList>
    </citation>
    <scope>NUCLEOTIDE SEQUENCE [LARGE SCALE GENOMIC DNA]</scope>
    <source>
        <strain evidence="2 3">ACD0624</strain>
    </source>
</reference>
<feature type="compositionally biased region" description="Polar residues" evidence="1">
    <location>
        <begin position="114"/>
        <end position="131"/>
    </location>
</feature>
<feature type="compositionally biased region" description="Polar residues" evidence="1">
    <location>
        <begin position="26"/>
        <end position="39"/>
    </location>
</feature>
<keyword evidence="3" id="KW-1185">Reference proteome</keyword>
<dbReference type="EC" id="3.5.4.6" evidence="2"/>
<dbReference type="EMBL" id="JBBBZM010000004">
    <property type="protein sequence ID" value="KAL0640288.1"/>
    <property type="molecule type" value="Genomic_DNA"/>
</dbReference>
<gene>
    <name evidence="2" type="primary">AMD1_2</name>
    <name evidence="2" type="ORF">Q9L58_000568</name>
</gene>
<name>A0ABR3GWF8_9PEZI</name>
<dbReference type="Proteomes" id="UP001447188">
    <property type="component" value="Unassembled WGS sequence"/>
</dbReference>
<feature type="compositionally biased region" description="Basic and acidic residues" evidence="1">
    <location>
        <begin position="133"/>
        <end position="147"/>
    </location>
</feature>
<feature type="region of interest" description="Disordered" evidence="1">
    <location>
        <begin position="24"/>
        <end position="48"/>
    </location>
</feature>
<accession>A0ABR3GWF8</accession>
<evidence type="ECO:0000313" key="2">
    <source>
        <dbReference type="EMBL" id="KAL0640288.1"/>
    </source>
</evidence>
<dbReference type="GO" id="GO:0003876">
    <property type="term" value="F:AMP deaminase activity"/>
    <property type="evidence" value="ECO:0007669"/>
    <property type="project" value="UniProtKB-EC"/>
</dbReference>
<proteinExistence type="predicted"/>
<sequence length="195" mass="22071">MEKPKEHGGIEVPEFDPHNIVASAQDMAQSQYNVSSQEEVSPAPQGSYVEKDPVLSAELTTIYTNVQKILDLRHKYLRVSLQGHADNPKDDPSWKIYPPPPPPVWIEDPFQRPVTSQGNESGAATWGTSSGELRPRTEKEGRKPGHDIGEDFVLEECEIPGEDEMEFKLDEQGVYQVYENKKGEFLFQLTLFLSW</sequence>
<keyword evidence="2" id="KW-0378">Hydrolase</keyword>
<protein>
    <submittedName>
        <fullName evidence="2">AMP deaminase</fullName>
        <ecNumber evidence="2">3.5.4.6</ecNumber>
    </submittedName>
</protein>
<feature type="region of interest" description="Disordered" evidence="1">
    <location>
        <begin position="114"/>
        <end position="147"/>
    </location>
</feature>
<organism evidence="2 3">
    <name type="scientific">Discina gigas</name>
    <dbReference type="NCBI Taxonomy" id="1032678"/>
    <lineage>
        <taxon>Eukaryota</taxon>
        <taxon>Fungi</taxon>
        <taxon>Dikarya</taxon>
        <taxon>Ascomycota</taxon>
        <taxon>Pezizomycotina</taxon>
        <taxon>Pezizomycetes</taxon>
        <taxon>Pezizales</taxon>
        <taxon>Discinaceae</taxon>
        <taxon>Discina</taxon>
    </lineage>
</organism>
<comment type="caution">
    <text evidence="2">The sequence shown here is derived from an EMBL/GenBank/DDBJ whole genome shotgun (WGS) entry which is preliminary data.</text>
</comment>